<dbReference type="EMBL" id="JAPXFL010000001">
    <property type="protein sequence ID" value="KAK9512332.1"/>
    <property type="molecule type" value="Genomic_DNA"/>
</dbReference>
<dbReference type="AlphaFoldDB" id="A0AAW1DNY3"/>
<name>A0AAW1DNY3_9HEMI</name>
<gene>
    <name evidence="2" type="ORF">O3M35_000780</name>
</gene>
<evidence type="ECO:0000256" key="1">
    <source>
        <dbReference type="SAM" id="MobiDB-lite"/>
    </source>
</evidence>
<feature type="compositionally biased region" description="Polar residues" evidence="1">
    <location>
        <begin position="89"/>
        <end position="99"/>
    </location>
</feature>
<feature type="compositionally biased region" description="Basic and acidic residues" evidence="1">
    <location>
        <begin position="251"/>
        <end position="261"/>
    </location>
</feature>
<dbReference type="Proteomes" id="UP001461498">
    <property type="component" value="Unassembled WGS sequence"/>
</dbReference>
<accession>A0AAW1DNY3</accession>
<evidence type="ECO:0000313" key="3">
    <source>
        <dbReference type="Proteomes" id="UP001461498"/>
    </source>
</evidence>
<proteinExistence type="predicted"/>
<keyword evidence="3" id="KW-1185">Reference proteome</keyword>
<feature type="compositionally biased region" description="Basic and acidic residues" evidence="1">
    <location>
        <begin position="269"/>
        <end position="285"/>
    </location>
</feature>
<reference evidence="2 3" key="1">
    <citation type="submission" date="2022-12" db="EMBL/GenBank/DDBJ databases">
        <title>Chromosome-level genome assembly of true bugs.</title>
        <authorList>
            <person name="Ma L."/>
            <person name="Li H."/>
        </authorList>
    </citation>
    <scope>NUCLEOTIDE SEQUENCE [LARGE SCALE GENOMIC DNA]</scope>
    <source>
        <strain evidence="2">Lab_2022b</strain>
    </source>
</reference>
<sequence>MMNRTLIDSGNILETKHFPYKRYKCSKMSKEKEDCLSNEIPESFVVSRLKKSKASRSKVADLAPKMIRIEKTHKDNMIQDEGSSDQDSKTSTGKETVSNKGKRVSDICGTAQVFSGAIRSEWQDKLHAIRTSLRAVTNPVATVQCPKDPKYYIKLLVDLKTRKIRKQIIGSLKDMSGIRRVIRRRHEKIKNEHLYKNRKMEVLCYNDGSFQFSPLNEYKLINELEMYTDSRIKIKREPPSARGSTDQESETTDKAKAKGGDAKGVGKSKSADSKGVKTAKPDTRKTRTPPKTNKSRTPRPL</sequence>
<feature type="region of interest" description="Disordered" evidence="1">
    <location>
        <begin position="232"/>
        <end position="301"/>
    </location>
</feature>
<protein>
    <submittedName>
        <fullName evidence="2">Uncharacterized protein</fullName>
    </submittedName>
</protein>
<comment type="caution">
    <text evidence="2">The sequence shown here is derived from an EMBL/GenBank/DDBJ whole genome shotgun (WGS) entry which is preliminary data.</text>
</comment>
<feature type="region of interest" description="Disordered" evidence="1">
    <location>
        <begin position="70"/>
        <end position="101"/>
    </location>
</feature>
<organism evidence="2 3">
    <name type="scientific">Rhynocoris fuscipes</name>
    <dbReference type="NCBI Taxonomy" id="488301"/>
    <lineage>
        <taxon>Eukaryota</taxon>
        <taxon>Metazoa</taxon>
        <taxon>Ecdysozoa</taxon>
        <taxon>Arthropoda</taxon>
        <taxon>Hexapoda</taxon>
        <taxon>Insecta</taxon>
        <taxon>Pterygota</taxon>
        <taxon>Neoptera</taxon>
        <taxon>Paraneoptera</taxon>
        <taxon>Hemiptera</taxon>
        <taxon>Heteroptera</taxon>
        <taxon>Panheteroptera</taxon>
        <taxon>Cimicomorpha</taxon>
        <taxon>Reduviidae</taxon>
        <taxon>Harpactorinae</taxon>
        <taxon>Harpactorini</taxon>
        <taxon>Rhynocoris</taxon>
    </lineage>
</organism>
<evidence type="ECO:0000313" key="2">
    <source>
        <dbReference type="EMBL" id="KAK9512332.1"/>
    </source>
</evidence>